<dbReference type="Pfam" id="PF00263">
    <property type="entry name" value="Secretin"/>
    <property type="match status" value="1"/>
</dbReference>
<evidence type="ECO:0000256" key="1">
    <source>
        <dbReference type="RuleBase" id="RU004003"/>
    </source>
</evidence>
<sequence>MIYLIKLKIWKINDISKKTSIFLFLFYGMVLSAIDSANRPAHAQNQPNEEQSGVLTSHSRGPRSTDTARPGGSLVLRVGGSDLLHLSAPAENIMIADPAIMDIQYVGHDMLYAFGKKPGHTTLVVLDDAGRPVLSRNVTVTPDMTAMNDIVSAEGARIVRMQPSPQGVVVSGRVPDARAAARIDQLAHQYAGPNGQVVNRLAIAAPVQVSLRVRVAEVQRSVSQELGFDWSTVFSNVGSFALGAATGGLSGAPNVISQAENSYNTLSGSYTNGRGSVAGTLDAMASEGLATMLAEPNLTTMSGESATFLSGGQFPVPIPQGFGTVGISYQNYGVSIAFTPTVLSDGTISMHVAPEVSNVTTATADGAYSLPGTSGSSVPAIRTNRAETTIQLASGQSFAIGGLISNNAQNSISKVPGLGDLPVLGALFRSTSFQRNESELIIVVTAYVVHPSDHVPQLPTDYIRPTSALESLLLNRVSAASKAAIDPERAPRLYGAGGFIYP</sequence>
<protein>
    <submittedName>
        <fullName evidence="5">Type II and III secretion system protein family protein</fullName>
    </submittedName>
</protein>
<feature type="domain" description="Pilus formation protein N-terminal" evidence="4">
    <location>
        <begin position="73"/>
        <end position="141"/>
    </location>
</feature>
<evidence type="ECO:0000256" key="2">
    <source>
        <dbReference type="SAM" id="MobiDB-lite"/>
    </source>
</evidence>
<evidence type="ECO:0000259" key="3">
    <source>
        <dbReference type="Pfam" id="PF00263"/>
    </source>
</evidence>
<dbReference type="RefSeq" id="WP_207881708.1">
    <property type="nucleotide sequence ID" value="NZ_JAFVMF010000011.1"/>
</dbReference>
<evidence type="ECO:0000313" key="5">
    <source>
        <dbReference type="EMBL" id="MBO1360431.1"/>
    </source>
</evidence>
<evidence type="ECO:0000313" key="6">
    <source>
        <dbReference type="Proteomes" id="UP000664771"/>
    </source>
</evidence>
<comment type="caution">
    <text evidence="5">The sequence shown here is derived from an EMBL/GenBank/DDBJ whole genome shotgun (WGS) entry which is preliminary data.</text>
</comment>
<comment type="similarity">
    <text evidence="1">Belongs to the bacterial secretin family.</text>
</comment>
<dbReference type="PANTHER" id="PTHR30332:SF17">
    <property type="entry name" value="TYPE IV PILIATION SYSTEM PROTEIN DR_0774-RELATED"/>
    <property type="match status" value="1"/>
</dbReference>
<dbReference type="Proteomes" id="UP000664771">
    <property type="component" value="Unassembled WGS sequence"/>
</dbReference>
<dbReference type="EMBL" id="JAFVMF010000011">
    <property type="protein sequence ID" value="MBO1360431.1"/>
    <property type="molecule type" value="Genomic_DNA"/>
</dbReference>
<name>A0ABS3LWY1_9PROT</name>
<feature type="compositionally biased region" description="Polar residues" evidence="2">
    <location>
        <begin position="43"/>
        <end position="67"/>
    </location>
</feature>
<evidence type="ECO:0000259" key="4">
    <source>
        <dbReference type="Pfam" id="PF13629"/>
    </source>
</evidence>
<dbReference type="PANTHER" id="PTHR30332">
    <property type="entry name" value="PROBABLE GENERAL SECRETION PATHWAY PROTEIN D"/>
    <property type="match status" value="1"/>
</dbReference>
<proteinExistence type="inferred from homology"/>
<dbReference type="InterPro" id="IPR032789">
    <property type="entry name" value="T2SS-T3SS_pil_N"/>
</dbReference>
<dbReference type="PRINTS" id="PR00811">
    <property type="entry name" value="BCTERIALGSPD"/>
</dbReference>
<feature type="domain" description="Type II/III secretion system secretin-like" evidence="3">
    <location>
        <begin position="283"/>
        <end position="449"/>
    </location>
</feature>
<keyword evidence="6" id="KW-1185">Reference proteome</keyword>
<accession>A0ABS3LWY1</accession>
<dbReference type="InterPro" id="IPR050810">
    <property type="entry name" value="Bact_Secretion_Sys_Channel"/>
</dbReference>
<dbReference type="InterPro" id="IPR001775">
    <property type="entry name" value="GspD/PilQ"/>
</dbReference>
<dbReference type="Pfam" id="PF13629">
    <property type="entry name" value="T2SS-T3SS_pil_N"/>
    <property type="match status" value="1"/>
</dbReference>
<feature type="region of interest" description="Disordered" evidence="2">
    <location>
        <begin position="41"/>
        <end position="72"/>
    </location>
</feature>
<gene>
    <name evidence="5" type="ORF">J2D73_11595</name>
</gene>
<organism evidence="5 6">
    <name type="scientific">Acetobacter sacchari</name>
    <dbReference type="NCBI Taxonomy" id="2661687"/>
    <lineage>
        <taxon>Bacteria</taxon>
        <taxon>Pseudomonadati</taxon>
        <taxon>Pseudomonadota</taxon>
        <taxon>Alphaproteobacteria</taxon>
        <taxon>Acetobacterales</taxon>
        <taxon>Acetobacteraceae</taxon>
        <taxon>Acetobacter</taxon>
    </lineage>
</organism>
<reference evidence="5 6" key="1">
    <citation type="submission" date="2021-03" db="EMBL/GenBank/DDBJ databases">
        <title>The complete genome sequence of Acetobacter sacchari TBRC 11175.</title>
        <authorList>
            <person name="Charoenyingcharoen P."/>
            <person name="Yukphan P."/>
        </authorList>
    </citation>
    <scope>NUCLEOTIDE SEQUENCE [LARGE SCALE GENOMIC DNA]</scope>
    <source>
        <strain evidence="5 6">TBRC 11175</strain>
    </source>
</reference>
<dbReference type="InterPro" id="IPR004846">
    <property type="entry name" value="T2SS/T3SS_dom"/>
</dbReference>